<dbReference type="InterPro" id="IPR009057">
    <property type="entry name" value="Homeodomain-like_sf"/>
</dbReference>
<keyword evidence="1" id="KW-0805">Transcription regulation</keyword>
<dbReference type="GO" id="GO:0043565">
    <property type="term" value="F:sequence-specific DNA binding"/>
    <property type="evidence" value="ECO:0007669"/>
    <property type="project" value="InterPro"/>
</dbReference>
<dbReference type="Proteomes" id="UP000464480">
    <property type="component" value="Chromosome"/>
</dbReference>
<evidence type="ECO:0000256" key="3">
    <source>
        <dbReference type="ARBA" id="ARBA00023163"/>
    </source>
</evidence>
<evidence type="ECO:0000313" key="7">
    <source>
        <dbReference type="Proteomes" id="UP000464480"/>
    </source>
</evidence>
<dbReference type="PANTHER" id="PTHR46796">
    <property type="entry name" value="HTH-TYPE TRANSCRIPTIONAL ACTIVATOR RHAS-RELATED"/>
    <property type="match status" value="1"/>
</dbReference>
<organism evidence="6 7">
    <name type="scientific">Pseudomonas putida</name>
    <name type="common">Arthrobacter siderocapsulatus</name>
    <dbReference type="NCBI Taxonomy" id="303"/>
    <lineage>
        <taxon>Bacteria</taxon>
        <taxon>Pseudomonadati</taxon>
        <taxon>Pseudomonadota</taxon>
        <taxon>Gammaproteobacteria</taxon>
        <taxon>Pseudomonadales</taxon>
        <taxon>Pseudomonadaceae</taxon>
        <taxon>Pseudomonas</taxon>
    </lineage>
</organism>
<dbReference type="InterPro" id="IPR035418">
    <property type="entry name" value="AraC-bd_2"/>
</dbReference>
<dbReference type="InterPro" id="IPR018060">
    <property type="entry name" value="HTH_AraC"/>
</dbReference>
<dbReference type="PROSITE" id="PS01124">
    <property type="entry name" value="HTH_ARAC_FAMILY_2"/>
    <property type="match status" value="1"/>
</dbReference>
<proteinExistence type="predicted"/>
<evidence type="ECO:0000256" key="4">
    <source>
        <dbReference type="ARBA" id="ARBA00037345"/>
    </source>
</evidence>
<feature type="domain" description="HTH araC/xylS-type" evidence="5">
    <location>
        <begin position="221"/>
        <end position="319"/>
    </location>
</feature>
<dbReference type="Pfam" id="PF12833">
    <property type="entry name" value="HTH_18"/>
    <property type="match status" value="1"/>
</dbReference>
<dbReference type="Gene3D" id="1.10.10.60">
    <property type="entry name" value="Homeodomain-like"/>
    <property type="match status" value="1"/>
</dbReference>
<evidence type="ECO:0000256" key="2">
    <source>
        <dbReference type="ARBA" id="ARBA00023125"/>
    </source>
</evidence>
<dbReference type="EMBL" id="CP026115">
    <property type="protein sequence ID" value="QHG65741.1"/>
    <property type="molecule type" value="Genomic_DNA"/>
</dbReference>
<dbReference type="SMART" id="SM00342">
    <property type="entry name" value="HTH_ARAC"/>
    <property type="match status" value="1"/>
</dbReference>
<dbReference type="GO" id="GO:0003700">
    <property type="term" value="F:DNA-binding transcription factor activity"/>
    <property type="evidence" value="ECO:0007669"/>
    <property type="project" value="InterPro"/>
</dbReference>
<keyword evidence="3" id="KW-0804">Transcription</keyword>
<evidence type="ECO:0000313" key="6">
    <source>
        <dbReference type="EMBL" id="QHG65741.1"/>
    </source>
</evidence>
<dbReference type="SUPFAM" id="SSF46689">
    <property type="entry name" value="Homeodomain-like"/>
    <property type="match status" value="2"/>
</dbReference>
<protein>
    <submittedName>
        <fullName evidence="6">AraC family transcriptional regulator</fullName>
    </submittedName>
</protein>
<sequence>MLADIQLLERFPLFHSQDVAEMQVQLARYLCPHRLRVLDDAAPQLQVNGVEFAGVRLLQLHYDAPVEVSLEGTGAQYLFRTTLQGQCEVSHGQAHAAVAAGGLSVSSPFASSRIVTGGACRNAVLSMPRQALELHLQQLLGRSLGQPLAFDVPLAADHPGVHALGLTLDYLCRLFALQLSLAPLRQGLADHLVQLLLTQLPHNYSAALLQPAGTPLPSHVRRAREHIEANLDQPLALATLCALSGVSVRTLQNGFRQFIGQTPVEYIRDRRLQAVHHALQKGEGSVTEVMLRFGINSPAHFTQQYRQRFGCRPSDTLRGRKLRNR</sequence>
<dbReference type="InterPro" id="IPR050204">
    <property type="entry name" value="AraC_XylS_family_regulators"/>
</dbReference>
<accession>A0A6I6Y003</accession>
<comment type="function">
    <text evidence="4">Regulatory protein of the TOL plasmid xyl operons. XylS activates the xylXYZLTEGFJQKIH operon required for the degradation of toluene, m-xylene and p-xylene.</text>
</comment>
<dbReference type="RefSeq" id="WP_159411060.1">
    <property type="nucleotide sequence ID" value="NZ_CP026115.2"/>
</dbReference>
<name>A0A6I6Y003_PSEPU</name>
<evidence type="ECO:0000259" key="5">
    <source>
        <dbReference type="PROSITE" id="PS01124"/>
    </source>
</evidence>
<evidence type="ECO:0000256" key="1">
    <source>
        <dbReference type="ARBA" id="ARBA00023015"/>
    </source>
</evidence>
<dbReference type="Pfam" id="PF14525">
    <property type="entry name" value="AraC_binding_2"/>
    <property type="match status" value="1"/>
</dbReference>
<keyword evidence="2" id="KW-0238">DNA-binding</keyword>
<gene>
    <name evidence="6" type="ORF">C2H86_15610</name>
</gene>
<reference evidence="6 7" key="1">
    <citation type="submission" date="2020-02" db="EMBL/GenBank/DDBJ databases">
        <title>Pseudomonas Putida W5 Complete Genome Assembly.</title>
        <authorList>
            <person name="Yuan Z.-C."/>
            <person name="Shaw G.A."/>
            <person name="Cusano A.D."/>
            <person name="Caddey B.J."/>
            <person name="Weselowski B.J."/>
        </authorList>
    </citation>
    <scope>NUCLEOTIDE SEQUENCE [LARGE SCALE GENOMIC DNA]</scope>
    <source>
        <strain evidence="6 7">W5</strain>
    </source>
</reference>
<dbReference type="AlphaFoldDB" id="A0A6I6Y003"/>